<keyword evidence="2" id="KW-1185">Reference proteome</keyword>
<sequence length="79" mass="8389">MKGVFGIVALLVVVAFVALLAKRQFGVARHGVAAPTLAASAAGIQPPVGEPPTATTERVRDDVQRALEQSNERLRQVDR</sequence>
<accession>A0A7Y6NKT1</accession>
<proteinExistence type="predicted"/>
<name>A0A7Y6NKT1_9BURK</name>
<dbReference type="Proteomes" id="UP000529637">
    <property type="component" value="Unassembled WGS sequence"/>
</dbReference>
<dbReference type="EMBL" id="JABWMJ010000002">
    <property type="protein sequence ID" value="NUZ04950.1"/>
    <property type="molecule type" value="Genomic_DNA"/>
</dbReference>
<organism evidence="1 2">
    <name type="scientific">Piscinibacter koreensis</name>
    <dbReference type="NCBI Taxonomy" id="2742824"/>
    <lineage>
        <taxon>Bacteria</taxon>
        <taxon>Pseudomonadati</taxon>
        <taxon>Pseudomonadota</taxon>
        <taxon>Betaproteobacteria</taxon>
        <taxon>Burkholderiales</taxon>
        <taxon>Sphaerotilaceae</taxon>
        <taxon>Piscinibacter</taxon>
    </lineage>
</organism>
<evidence type="ECO:0000313" key="1">
    <source>
        <dbReference type="EMBL" id="NUZ04950.1"/>
    </source>
</evidence>
<gene>
    <name evidence="1" type="ORF">HQN59_04160</name>
</gene>
<reference evidence="1 2" key="1">
    <citation type="submission" date="2020-06" db="EMBL/GenBank/DDBJ databases">
        <title>Schlegella sp. ID0723 isolated from air conditioner.</title>
        <authorList>
            <person name="Kim D.Y."/>
            <person name="Kim D.-U."/>
        </authorList>
    </citation>
    <scope>NUCLEOTIDE SEQUENCE [LARGE SCALE GENOMIC DNA]</scope>
    <source>
        <strain evidence="1 2">ID0723</strain>
    </source>
</reference>
<evidence type="ECO:0000313" key="2">
    <source>
        <dbReference type="Proteomes" id="UP000529637"/>
    </source>
</evidence>
<dbReference type="RefSeq" id="WP_176066427.1">
    <property type="nucleotide sequence ID" value="NZ_JABWMJ010000002.1"/>
</dbReference>
<comment type="caution">
    <text evidence="1">The sequence shown here is derived from an EMBL/GenBank/DDBJ whole genome shotgun (WGS) entry which is preliminary data.</text>
</comment>
<protein>
    <submittedName>
        <fullName evidence="1">Uncharacterized protein</fullName>
    </submittedName>
</protein>
<dbReference type="AlphaFoldDB" id="A0A7Y6NKT1"/>